<dbReference type="Proteomes" id="UP000668358">
    <property type="component" value="Unassembled WGS sequence"/>
</dbReference>
<name>A0ABD4PJF1_CLOPF</name>
<protein>
    <submittedName>
        <fullName evidence="1">Uncharacterized protein</fullName>
    </submittedName>
</protein>
<proteinExistence type="predicted"/>
<comment type="caution">
    <text evidence="1">The sequence shown here is derived from an EMBL/GenBank/DDBJ whole genome shotgun (WGS) entry which is preliminary data.</text>
</comment>
<dbReference type="AlphaFoldDB" id="A0ABD4PJF1"/>
<sequence>MRINEFIDYVNENTEAASEIGETTVEVELAKYYSDTLIEIEEISDFTECFF</sequence>
<dbReference type="EMBL" id="JAENRE010000001">
    <property type="protein sequence ID" value="MBO3415328.1"/>
    <property type="molecule type" value="Genomic_DNA"/>
</dbReference>
<dbReference type="RefSeq" id="WP_208345450.1">
    <property type="nucleotide sequence ID" value="NZ_JAENRD010000002.1"/>
</dbReference>
<accession>A0ABD4PJF1</accession>
<evidence type="ECO:0000313" key="2">
    <source>
        <dbReference type="Proteomes" id="UP000668358"/>
    </source>
</evidence>
<reference evidence="1 2" key="1">
    <citation type="submission" date="2020-12" db="EMBL/GenBank/DDBJ databases">
        <title>Comparative genomics of Clostridium perfringens reveals patterns of host-associated phylogenetic clades and virulence factors.</title>
        <authorList>
            <person name="Smith A.H."/>
            <person name="Geier R."/>
        </authorList>
    </citation>
    <scope>NUCLEOTIDE SEQUENCE [LARGE SCALE GENOMIC DNA]</scope>
    <source>
        <strain evidence="1 2">CHD15829P</strain>
    </source>
</reference>
<organism evidence="1 2">
    <name type="scientific">Clostridium perfringens</name>
    <dbReference type="NCBI Taxonomy" id="1502"/>
    <lineage>
        <taxon>Bacteria</taxon>
        <taxon>Bacillati</taxon>
        <taxon>Bacillota</taxon>
        <taxon>Clostridia</taxon>
        <taxon>Eubacteriales</taxon>
        <taxon>Clostridiaceae</taxon>
        <taxon>Clostridium</taxon>
    </lineage>
</organism>
<gene>
    <name evidence="1" type="ORF">JJB78_02170</name>
</gene>
<evidence type="ECO:0000313" key="1">
    <source>
        <dbReference type="EMBL" id="MBO3415328.1"/>
    </source>
</evidence>